<dbReference type="Proteomes" id="UP001197974">
    <property type="component" value="Chromosome"/>
</dbReference>
<proteinExistence type="predicted"/>
<evidence type="ECO:0000313" key="1">
    <source>
        <dbReference type="EMBL" id="WLR42609.1"/>
    </source>
</evidence>
<protein>
    <recommendedName>
        <fullName evidence="3">Phr family secreted Rap phosphatase inhibitor</fullName>
    </recommendedName>
</protein>
<dbReference type="EMBL" id="CP129013">
    <property type="protein sequence ID" value="WLR42609.1"/>
    <property type="molecule type" value="Genomic_DNA"/>
</dbReference>
<sequence>MKKIIVAIFALSIFTTGIVLFSDYDVEAKNIEKQGTYDPES</sequence>
<keyword evidence="2" id="KW-1185">Reference proteome</keyword>
<name>A0ABY9JTA1_9BACI</name>
<evidence type="ECO:0008006" key="3">
    <source>
        <dbReference type="Google" id="ProtNLM"/>
    </source>
</evidence>
<reference evidence="1 2" key="1">
    <citation type="submission" date="2023-06" db="EMBL/GenBank/DDBJ databases">
        <title>Five Gram-positive bacteria isolated from mangrove sediments in Shenzhen, Guangdong, China.</title>
        <authorList>
            <person name="Yu S."/>
            <person name="Zheng W."/>
            <person name="Huang Y."/>
        </authorList>
    </citation>
    <scope>NUCLEOTIDE SEQUENCE [LARGE SCALE GENOMIC DNA]</scope>
    <source>
        <strain evidence="1 2">SaN35-3</strain>
    </source>
</reference>
<accession>A0ABY9JTA1</accession>
<dbReference type="RefSeq" id="WP_264190030.1">
    <property type="nucleotide sequence ID" value="NZ_CP129013.1"/>
</dbReference>
<gene>
    <name evidence="1" type="ORF">LC087_18330</name>
</gene>
<organism evidence="1 2">
    <name type="scientific">Bacillus carboniphilus</name>
    <dbReference type="NCBI Taxonomy" id="86663"/>
    <lineage>
        <taxon>Bacteria</taxon>
        <taxon>Bacillati</taxon>
        <taxon>Bacillota</taxon>
        <taxon>Bacilli</taxon>
        <taxon>Bacillales</taxon>
        <taxon>Bacillaceae</taxon>
        <taxon>Bacillus</taxon>
    </lineage>
</organism>
<evidence type="ECO:0000313" key="2">
    <source>
        <dbReference type="Proteomes" id="UP001197974"/>
    </source>
</evidence>